<dbReference type="PANTHER" id="PTHR45641">
    <property type="entry name" value="TETRATRICOPEPTIDE REPEAT PROTEIN (AFU_ORTHOLOGUE AFUA_6G03870)"/>
    <property type="match status" value="1"/>
</dbReference>
<dbReference type="AlphaFoldDB" id="A0A7J7JYV0"/>
<organism evidence="4 5">
    <name type="scientific">Bugula neritina</name>
    <name type="common">Brown bryozoan</name>
    <name type="synonym">Sertularia neritina</name>
    <dbReference type="NCBI Taxonomy" id="10212"/>
    <lineage>
        <taxon>Eukaryota</taxon>
        <taxon>Metazoa</taxon>
        <taxon>Spiralia</taxon>
        <taxon>Lophotrochozoa</taxon>
        <taxon>Bryozoa</taxon>
        <taxon>Gymnolaemata</taxon>
        <taxon>Cheilostomatida</taxon>
        <taxon>Flustrina</taxon>
        <taxon>Buguloidea</taxon>
        <taxon>Bugulidae</taxon>
        <taxon>Bugula</taxon>
    </lineage>
</organism>
<comment type="caution">
    <text evidence="4">The sequence shown here is derived from an EMBL/GenBank/DDBJ whole genome shotgun (WGS) entry which is preliminary data.</text>
</comment>
<feature type="repeat" description="TPR" evidence="3">
    <location>
        <begin position="36"/>
        <end position="69"/>
    </location>
</feature>
<dbReference type="OrthoDB" id="2325716at2759"/>
<evidence type="ECO:0000256" key="1">
    <source>
        <dbReference type="ARBA" id="ARBA00022737"/>
    </source>
</evidence>
<name>A0A7J7JYV0_BUGNE</name>
<accession>A0A7J7JYV0</accession>
<dbReference type="EMBL" id="VXIV02001661">
    <property type="protein sequence ID" value="KAF6030861.1"/>
    <property type="molecule type" value="Genomic_DNA"/>
</dbReference>
<evidence type="ECO:0000313" key="5">
    <source>
        <dbReference type="Proteomes" id="UP000593567"/>
    </source>
</evidence>
<dbReference type="InterPro" id="IPR019734">
    <property type="entry name" value="TPR_rpt"/>
</dbReference>
<sequence>MESYKDILQLEELTTKYQKNAESSRNWVHHLQEMSRGCYNNIGNVYSDMGEYSKALEYYRKCLKMQLTVYGSDAVHEHIASSYNNIGNV</sequence>
<dbReference type="Gene3D" id="1.25.40.10">
    <property type="entry name" value="Tetratricopeptide repeat domain"/>
    <property type="match status" value="1"/>
</dbReference>
<dbReference type="PANTHER" id="PTHR45641:SF1">
    <property type="entry name" value="AAA+ ATPASE DOMAIN-CONTAINING PROTEIN"/>
    <property type="match status" value="1"/>
</dbReference>
<dbReference type="PROSITE" id="PS50293">
    <property type="entry name" value="TPR_REGION"/>
    <property type="match status" value="1"/>
</dbReference>
<keyword evidence="2 3" id="KW-0802">TPR repeat</keyword>
<keyword evidence="1" id="KW-0677">Repeat</keyword>
<evidence type="ECO:0000313" key="4">
    <source>
        <dbReference type="EMBL" id="KAF6030861.1"/>
    </source>
</evidence>
<dbReference type="SMART" id="SM00028">
    <property type="entry name" value="TPR"/>
    <property type="match status" value="1"/>
</dbReference>
<dbReference type="Pfam" id="PF00515">
    <property type="entry name" value="TPR_1"/>
    <property type="match status" value="1"/>
</dbReference>
<protein>
    <submittedName>
        <fullName evidence="4">Uncharacterized protein</fullName>
    </submittedName>
</protein>
<dbReference type="SUPFAM" id="SSF48452">
    <property type="entry name" value="TPR-like"/>
    <property type="match status" value="1"/>
</dbReference>
<dbReference type="Proteomes" id="UP000593567">
    <property type="component" value="Unassembled WGS sequence"/>
</dbReference>
<dbReference type="InterPro" id="IPR011990">
    <property type="entry name" value="TPR-like_helical_dom_sf"/>
</dbReference>
<gene>
    <name evidence="4" type="ORF">EB796_010824</name>
</gene>
<proteinExistence type="predicted"/>
<dbReference type="PROSITE" id="PS50005">
    <property type="entry name" value="TPR"/>
    <property type="match status" value="1"/>
</dbReference>
<reference evidence="4" key="1">
    <citation type="submission" date="2020-06" db="EMBL/GenBank/DDBJ databases">
        <title>Draft genome of Bugula neritina, a colonial animal packing powerful symbionts and potential medicines.</title>
        <authorList>
            <person name="Rayko M."/>
        </authorList>
    </citation>
    <scope>NUCLEOTIDE SEQUENCE [LARGE SCALE GENOMIC DNA]</scope>
    <source>
        <strain evidence="4">Kwan_BN1</strain>
    </source>
</reference>
<evidence type="ECO:0000256" key="3">
    <source>
        <dbReference type="PROSITE-ProRule" id="PRU00339"/>
    </source>
</evidence>
<evidence type="ECO:0000256" key="2">
    <source>
        <dbReference type="ARBA" id="ARBA00022803"/>
    </source>
</evidence>
<keyword evidence="5" id="KW-1185">Reference proteome</keyword>